<evidence type="ECO:0000313" key="2">
    <source>
        <dbReference type="EMBL" id="SMG28891.1"/>
    </source>
</evidence>
<organism evidence="2 3">
    <name type="scientific">Marivirga sericea</name>
    <dbReference type="NCBI Taxonomy" id="1028"/>
    <lineage>
        <taxon>Bacteria</taxon>
        <taxon>Pseudomonadati</taxon>
        <taxon>Bacteroidota</taxon>
        <taxon>Cytophagia</taxon>
        <taxon>Cytophagales</taxon>
        <taxon>Marivirgaceae</taxon>
        <taxon>Marivirga</taxon>
    </lineage>
</organism>
<feature type="chain" id="PRO_5010855597" evidence="1">
    <location>
        <begin position="21"/>
        <end position="142"/>
    </location>
</feature>
<dbReference type="Pfam" id="PF12893">
    <property type="entry name" value="Lumazine_bd_2"/>
    <property type="match status" value="1"/>
</dbReference>
<accession>A0A1X7JLU5</accession>
<proteinExistence type="predicted"/>
<dbReference type="STRING" id="1028.SAMN05661096_01761"/>
<dbReference type="InterPro" id="IPR039437">
    <property type="entry name" value="FrzH/put_lumazine-bd"/>
</dbReference>
<dbReference type="SUPFAM" id="SSF54427">
    <property type="entry name" value="NTF2-like"/>
    <property type="match status" value="1"/>
</dbReference>
<sequence length="142" mass="16441">MKITITPLLIILSLSTNLFAQDSDYSQIEKTVSYYLDGGTNNDFETLKKAFHPEAKMKYIRGENYTEVNALEFFQKAIKPGPKQNRTSIVEQINIAGNAAHARLRIDYPSFYFIDYMNLLKINGEWKVVNKIFYRKSKTSNK</sequence>
<dbReference type="Proteomes" id="UP000193804">
    <property type="component" value="Unassembled WGS sequence"/>
</dbReference>
<dbReference type="EMBL" id="FXAW01000003">
    <property type="protein sequence ID" value="SMG28891.1"/>
    <property type="molecule type" value="Genomic_DNA"/>
</dbReference>
<dbReference type="OrthoDB" id="8445243at2"/>
<reference evidence="3" key="1">
    <citation type="submission" date="2017-04" db="EMBL/GenBank/DDBJ databases">
        <authorList>
            <person name="Varghese N."/>
            <person name="Submissions S."/>
        </authorList>
    </citation>
    <scope>NUCLEOTIDE SEQUENCE [LARGE SCALE GENOMIC DNA]</scope>
    <source>
        <strain evidence="3">DSM 4125</strain>
    </source>
</reference>
<dbReference type="InterPro" id="IPR032710">
    <property type="entry name" value="NTF2-like_dom_sf"/>
</dbReference>
<protein>
    <submittedName>
        <fullName evidence="2">Putative lumazine-binding</fullName>
    </submittedName>
</protein>
<gene>
    <name evidence="2" type="ORF">SAMN05661096_01761</name>
</gene>
<keyword evidence="1" id="KW-0732">Signal</keyword>
<dbReference type="Gene3D" id="3.10.450.50">
    <property type="match status" value="1"/>
</dbReference>
<dbReference type="AlphaFoldDB" id="A0A1X7JLU5"/>
<dbReference type="RefSeq" id="WP_085516682.1">
    <property type="nucleotide sequence ID" value="NZ_FXAW01000003.1"/>
</dbReference>
<name>A0A1X7JLU5_9BACT</name>
<evidence type="ECO:0000256" key="1">
    <source>
        <dbReference type="SAM" id="SignalP"/>
    </source>
</evidence>
<evidence type="ECO:0000313" key="3">
    <source>
        <dbReference type="Proteomes" id="UP000193804"/>
    </source>
</evidence>
<feature type="signal peptide" evidence="1">
    <location>
        <begin position="1"/>
        <end position="20"/>
    </location>
</feature>
<keyword evidence="3" id="KW-1185">Reference proteome</keyword>